<reference evidence="2 3" key="1">
    <citation type="journal article" date="2005" name="PLoS Biol.">
        <title>The genomes of Oryza sativa: a history of duplications.</title>
        <authorList>
            <person name="Yu J."/>
            <person name="Wang J."/>
            <person name="Lin W."/>
            <person name="Li S."/>
            <person name="Li H."/>
            <person name="Zhou J."/>
            <person name="Ni P."/>
            <person name="Dong W."/>
            <person name="Hu S."/>
            <person name="Zeng C."/>
            <person name="Zhang J."/>
            <person name="Zhang Y."/>
            <person name="Li R."/>
            <person name="Xu Z."/>
            <person name="Li S."/>
            <person name="Li X."/>
            <person name="Zheng H."/>
            <person name="Cong L."/>
            <person name="Lin L."/>
            <person name="Yin J."/>
            <person name="Geng J."/>
            <person name="Li G."/>
            <person name="Shi J."/>
            <person name="Liu J."/>
            <person name="Lv H."/>
            <person name="Li J."/>
            <person name="Wang J."/>
            <person name="Deng Y."/>
            <person name="Ran L."/>
            <person name="Shi X."/>
            <person name="Wang X."/>
            <person name="Wu Q."/>
            <person name="Li C."/>
            <person name="Ren X."/>
            <person name="Wang J."/>
            <person name="Wang X."/>
            <person name="Li D."/>
            <person name="Liu D."/>
            <person name="Zhang X."/>
            <person name="Ji Z."/>
            <person name="Zhao W."/>
            <person name="Sun Y."/>
            <person name="Zhang Z."/>
            <person name="Bao J."/>
            <person name="Han Y."/>
            <person name="Dong L."/>
            <person name="Ji J."/>
            <person name="Chen P."/>
            <person name="Wu S."/>
            <person name="Liu J."/>
            <person name="Xiao Y."/>
            <person name="Bu D."/>
            <person name="Tan J."/>
            <person name="Yang L."/>
            <person name="Ye C."/>
            <person name="Zhang J."/>
            <person name="Xu J."/>
            <person name="Zhou Y."/>
            <person name="Yu Y."/>
            <person name="Zhang B."/>
            <person name="Zhuang S."/>
            <person name="Wei H."/>
            <person name="Liu B."/>
            <person name="Lei M."/>
            <person name="Yu H."/>
            <person name="Li Y."/>
            <person name="Xu H."/>
            <person name="Wei S."/>
            <person name="He X."/>
            <person name="Fang L."/>
            <person name="Zhang Z."/>
            <person name="Zhang Y."/>
            <person name="Huang X."/>
            <person name="Su Z."/>
            <person name="Tong W."/>
            <person name="Li J."/>
            <person name="Tong Z."/>
            <person name="Li S."/>
            <person name="Ye J."/>
            <person name="Wang L."/>
            <person name="Fang L."/>
            <person name="Lei T."/>
            <person name="Chen C."/>
            <person name="Chen H."/>
            <person name="Xu Z."/>
            <person name="Li H."/>
            <person name="Huang H."/>
            <person name="Zhang F."/>
            <person name="Xu H."/>
            <person name="Li N."/>
            <person name="Zhao C."/>
            <person name="Li S."/>
            <person name="Dong L."/>
            <person name="Huang Y."/>
            <person name="Li L."/>
            <person name="Xi Y."/>
            <person name="Qi Q."/>
            <person name="Li W."/>
            <person name="Zhang B."/>
            <person name="Hu W."/>
            <person name="Zhang Y."/>
            <person name="Tian X."/>
            <person name="Jiao Y."/>
            <person name="Liang X."/>
            <person name="Jin J."/>
            <person name="Gao L."/>
            <person name="Zheng W."/>
            <person name="Hao B."/>
            <person name="Liu S."/>
            <person name="Wang W."/>
            <person name="Yuan L."/>
            <person name="Cao M."/>
            <person name="McDermott J."/>
            <person name="Samudrala R."/>
            <person name="Wang J."/>
            <person name="Wong G.K."/>
            <person name="Yang H."/>
        </authorList>
    </citation>
    <scope>NUCLEOTIDE SEQUENCE [LARGE SCALE GENOMIC DNA]</scope>
    <source>
        <strain evidence="3">cv. 93-11</strain>
    </source>
</reference>
<name>A2XWH4_ORYSI</name>
<dbReference type="AlphaFoldDB" id="A2XWH4"/>
<evidence type="ECO:0000256" key="1">
    <source>
        <dbReference type="SAM" id="MobiDB-lite"/>
    </source>
</evidence>
<accession>A2XWH4</accession>
<evidence type="ECO:0000313" key="2">
    <source>
        <dbReference type="EMBL" id="EAY95184.1"/>
    </source>
</evidence>
<evidence type="ECO:0000313" key="3">
    <source>
        <dbReference type="Proteomes" id="UP000007015"/>
    </source>
</evidence>
<gene>
    <name evidence="2" type="ORF">OsI_17002</name>
</gene>
<feature type="region of interest" description="Disordered" evidence="1">
    <location>
        <begin position="1"/>
        <end position="52"/>
    </location>
</feature>
<sequence>MATGPSSPVGSAALFGVGGGSGSRCEDSASPVTSPIAHAQNTSKDPNGIEEWSDVCSDEENKCVRMHWSKEDNLRLLVHEKYKKVKETDKPFAFEYWWRVVKDEPKWLNRDVAADIMNKRNKVSSSGAYTSSSNRDTDEATDAERCRPQGQKAAKERRKGKWKGKLGKGRLSDESVGQFNNMQIKKSEAIEKMAADAREHAQAIAIQAEADKEKVKMEKIKQFNELLMIDTSSYSVTKSTP</sequence>
<dbReference type="EMBL" id="CM000129">
    <property type="protein sequence ID" value="EAY95184.1"/>
    <property type="molecule type" value="Genomic_DNA"/>
</dbReference>
<dbReference type="PANTHER" id="PTHR45023">
    <property type="match status" value="1"/>
</dbReference>
<dbReference type="PANTHER" id="PTHR45023:SF4">
    <property type="entry name" value="GLYCINE-RICH PROTEIN-RELATED"/>
    <property type="match status" value="1"/>
</dbReference>
<dbReference type="OMA" id="HYNTINA"/>
<dbReference type="Gramene" id="BGIOSGA016930-TA">
    <property type="protein sequence ID" value="BGIOSGA016930-PA"/>
    <property type="gene ID" value="BGIOSGA016930"/>
</dbReference>
<proteinExistence type="predicted"/>
<feature type="compositionally biased region" description="Polar residues" evidence="1">
    <location>
        <begin position="123"/>
        <end position="134"/>
    </location>
</feature>
<protein>
    <submittedName>
        <fullName evidence="2">Uncharacterized protein</fullName>
    </submittedName>
</protein>
<dbReference type="Proteomes" id="UP000007015">
    <property type="component" value="Chromosome 4"/>
</dbReference>
<keyword evidence="3" id="KW-1185">Reference proteome</keyword>
<feature type="region of interest" description="Disordered" evidence="1">
    <location>
        <begin position="122"/>
        <end position="174"/>
    </location>
</feature>
<dbReference type="HOGENOM" id="CLU_1153308_0_0_1"/>
<organism evidence="2 3">
    <name type="scientific">Oryza sativa subsp. indica</name>
    <name type="common">Rice</name>
    <dbReference type="NCBI Taxonomy" id="39946"/>
    <lineage>
        <taxon>Eukaryota</taxon>
        <taxon>Viridiplantae</taxon>
        <taxon>Streptophyta</taxon>
        <taxon>Embryophyta</taxon>
        <taxon>Tracheophyta</taxon>
        <taxon>Spermatophyta</taxon>
        <taxon>Magnoliopsida</taxon>
        <taxon>Liliopsida</taxon>
        <taxon>Poales</taxon>
        <taxon>Poaceae</taxon>
        <taxon>BOP clade</taxon>
        <taxon>Oryzoideae</taxon>
        <taxon>Oryzeae</taxon>
        <taxon>Oryzinae</taxon>
        <taxon>Oryza</taxon>
        <taxon>Oryza sativa</taxon>
    </lineage>
</organism>
<feature type="compositionally biased region" description="Basic residues" evidence="1">
    <location>
        <begin position="155"/>
        <end position="168"/>
    </location>
</feature>
<feature type="compositionally biased region" description="Basic and acidic residues" evidence="1">
    <location>
        <begin position="135"/>
        <end position="147"/>
    </location>
</feature>